<reference evidence="2 3" key="1">
    <citation type="submission" date="2016-10" db="EMBL/GenBank/DDBJ databases">
        <title>Genome sequence of Nocardia seriolae strain EM150506, isolated from Anguila japonica.</title>
        <authorList>
            <person name="Han H.-J."/>
        </authorList>
    </citation>
    <scope>NUCLEOTIDE SEQUENCE [LARGE SCALE GENOMIC DNA]</scope>
    <source>
        <strain evidence="2 3">EM150506</strain>
    </source>
</reference>
<evidence type="ECO:0008006" key="4">
    <source>
        <dbReference type="Google" id="ProtNLM"/>
    </source>
</evidence>
<proteinExistence type="predicted"/>
<dbReference type="EMBL" id="CP017839">
    <property type="protein sequence ID" value="APB00940.1"/>
    <property type="molecule type" value="Genomic_DNA"/>
</dbReference>
<dbReference type="AlphaFoldDB" id="A0ABC8B485"/>
<dbReference type="Proteomes" id="UP000180166">
    <property type="component" value="Chromosome"/>
</dbReference>
<organism evidence="2 3">
    <name type="scientific">Nocardia seriolae</name>
    <dbReference type="NCBI Taxonomy" id="37332"/>
    <lineage>
        <taxon>Bacteria</taxon>
        <taxon>Bacillati</taxon>
        <taxon>Actinomycetota</taxon>
        <taxon>Actinomycetes</taxon>
        <taxon>Mycobacteriales</taxon>
        <taxon>Nocardiaceae</taxon>
        <taxon>Nocardia</taxon>
    </lineage>
</organism>
<name>A0ABC8B485_9NOCA</name>
<protein>
    <recommendedName>
        <fullName evidence="4">Ankyrin repeat domain-containing protein</fullName>
    </recommendedName>
</protein>
<evidence type="ECO:0000313" key="2">
    <source>
        <dbReference type="EMBL" id="APB00940.1"/>
    </source>
</evidence>
<dbReference type="Gene3D" id="1.20.120.660">
    <property type="entry name" value="IL-4 antagonist (De novo design) like domain"/>
    <property type="match status" value="1"/>
</dbReference>
<evidence type="ECO:0000313" key="3">
    <source>
        <dbReference type="Proteomes" id="UP000180166"/>
    </source>
</evidence>
<feature type="region of interest" description="Disordered" evidence="1">
    <location>
        <begin position="1"/>
        <end position="22"/>
    </location>
</feature>
<evidence type="ECO:0000256" key="1">
    <source>
        <dbReference type="SAM" id="MobiDB-lite"/>
    </source>
</evidence>
<dbReference type="KEGG" id="nsr:NS506_06911"/>
<gene>
    <name evidence="2" type="ORF">NS506_06911</name>
</gene>
<accession>A0ABC8B485</accession>
<sequence>MSGSTAAVVAHNSSRGRHRPTPVFVVSEQRDRPSAMVRAMADSDLSRLVEPAVERGDLDELRRLATAGSGDALDELVQLAAERGDKNELRRLAAEGSKDAIDELVQLADEQDDLDELRRLAAAGNSDAIDLLAKHDE</sequence>